<comment type="caution">
    <text evidence="1">The sequence shown here is derived from an EMBL/GenBank/DDBJ whole genome shotgun (WGS) entry which is preliminary data.</text>
</comment>
<evidence type="ECO:0000313" key="1">
    <source>
        <dbReference type="EMBL" id="OOV86931.1"/>
    </source>
</evidence>
<name>A0A1T1HAQ9_OCELI</name>
<organism evidence="1 2">
    <name type="scientific">Oceanospirillum linum</name>
    <dbReference type="NCBI Taxonomy" id="966"/>
    <lineage>
        <taxon>Bacteria</taxon>
        <taxon>Pseudomonadati</taxon>
        <taxon>Pseudomonadota</taxon>
        <taxon>Gammaproteobacteria</taxon>
        <taxon>Oceanospirillales</taxon>
        <taxon>Oceanospirillaceae</taxon>
        <taxon>Oceanospirillum</taxon>
    </lineage>
</organism>
<dbReference type="AlphaFoldDB" id="A0A1T1HAQ9"/>
<dbReference type="EMBL" id="MTSD02000004">
    <property type="protein sequence ID" value="OOV86931.1"/>
    <property type="molecule type" value="Genomic_DNA"/>
</dbReference>
<dbReference type="InterPro" id="IPR029470">
    <property type="entry name" value="PDDEXK_4"/>
</dbReference>
<accession>A0A1T1HAQ9</accession>
<dbReference type="Pfam" id="PF14281">
    <property type="entry name" value="PDDEXK_4"/>
    <property type="match status" value="1"/>
</dbReference>
<proteinExistence type="predicted"/>
<gene>
    <name evidence="1" type="ORF">BTA35_0211615</name>
</gene>
<dbReference type="Proteomes" id="UP000190064">
    <property type="component" value="Unassembled WGS sequence"/>
</dbReference>
<protein>
    <submittedName>
        <fullName evidence="1">Uncharacterized protein</fullName>
    </submittedName>
</protein>
<evidence type="ECO:0000313" key="2">
    <source>
        <dbReference type="Proteomes" id="UP000190064"/>
    </source>
</evidence>
<reference evidence="1" key="1">
    <citation type="submission" date="2017-02" db="EMBL/GenBank/DDBJ databases">
        <title>Draft Genome Sequence of the Salt Water Bacterium Oceanospirillum linum ATCC 11336.</title>
        <authorList>
            <person name="Trachtenberg A.M."/>
            <person name="Carney J.G."/>
            <person name="Linnane J.D."/>
            <person name="Rheaume B.A."/>
            <person name="Pitts N.L."/>
            <person name="Mykles D.L."/>
            <person name="Maclea K.S."/>
        </authorList>
    </citation>
    <scope>NUCLEOTIDE SEQUENCE [LARGE SCALE GENOMIC DNA]</scope>
    <source>
        <strain evidence="1">ATCC 11336</strain>
    </source>
</reference>
<dbReference type="RefSeq" id="WP_160055135.1">
    <property type="nucleotide sequence ID" value="NZ_FXTS01000005.1"/>
</dbReference>
<keyword evidence="2" id="KW-1185">Reference proteome</keyword>
<sequence length="483" mass="55788">MSAKNFIDALTKMQLDPAFDTVNRLAVSRSGLDYVPMTETQKCAMLEWMLTPNEGHGLGDYFIKALLKAVYQKLGQDAGSQQHTLEARVDEIGRWYPYDALNRSFSAAFVTREVPINDPKGSSNRVGRADLVIYDEVQSTLIVIERKDGSKLSKGQLSKHYEHFEGLYRENNKISRYYLLLDSYELDHSQTTSEEDLNNWIQLGDDWIKAAIDPLLERHLIASDLREQFRYIRDYVFGYWDEDTESYYKNYDKTLLSFLHENQVHLDQLNSATIQSDVTITDINDSQLFNQLLPHSSGLDSEERQALDLYMRHMQLIQVLNDYGAMNVLQAAVHRAFSHQGEAYFASEIDSGRGRHSLLLCPKAHIPNAVQSIENDCWPYMLEITFKEGSQAEDAEPEPDTVQVWLYREPETHQELKPLAEKVWQAYKARYRENPTERKMSFRGKSQLLASFEGKQWLKLDPARGLYPLINNFKNITDSLISK</sequence>